<feature type="compositionally biased region" description="Low complexity" evidence="1">
    <location>
        <begin position="40"/>
        <end position="57"/>
    </location>
</feature>
<organism evidence="3 4">
    <name type="scientific">Cladophialophora immunda</name>
    <dbReference type="NCBI Taxonomy" id="569365"/>
    <lineage>
        <taxon>Eukaryota</taxon>
        <taxon>Fungi</taxon>
        <taxon>Dikarya</taxon>
        <taxon>Ascomycota</taxon>
        <taxon>Pezizomycotina</taxon>
        <taxon>Eurotiomycetes</taxon>
        <taxon>Chaetothyriomycetidae</taxon>
        <taxon>Chaetothyriales</taxon>
        <taxon>Herpotrichiellaceae</taxon>
        <taxon>Cladophialophora</taxon>
    </lineage>
</organism>
<evidence type="ECO:0000256" key="1">
    <source>
        <dbReference type="SAM" id="MobiDB-lite"/>
    </source>
</evidence>
<dbReference type="STRING" id="569365.A0A0D2C4K6"/>
<sequence>MASKHPASSLQQCLRTFSASRRAASSSSRTIRGSPQQRRLLASTQPQSQSLSPRSQACGPLMPRLRQPKRHFTTTLVARKEEPSSSPSTSTSAPAAEPQSTLYTFADMQTLASRPAPNRVIVDVREPSELKATGKIPGAHNLPIKSAADGFFLGPEEFEERFGWEKPSPEDEVIFYCKAGVRSRAAARLAGQAAFGGKIGEFPGSWTEWAEKGGEVEKV</sequence>
<dbReference type="PROSITE" id="PS50206">
    <property type="entry name" value="RHODANESE_3"/>
    <property type="match status" value="1"/>
</dbReference>
<dbReference type="OrthoDB" id="566238at2759"/>
<keyword evidence="4" id="KW-1185">Reference proteome</keyword>
<accession>A0A0D2C4K6</accession>
<dbReference type="InterPro" id="IPR036873">
    <property type="entry name" value="Rhodanese-like_dom_sf"/>
</dbReference>
<dbReference type="Pfam" id="PF00581">
    <property type="entry name" value="Rhodanese"/>
    <property type="match status" value="1"/>
</dbReference>
<dbReference type="PANTHER" id="PTHR44086">
    <property type="entry name" value="THIOSULFATE SULFURTRANSFERASE RDL2, MITOCHONDRIAL-RELATED"/>
    <property type="match status" value="1"/>
</dbReference>
<dbReference type="SUPFAM" id="SSF52821">
    <property type="entry name" value="Rhodanese/Cell cycle control phosphatase"/>
    <property type="match status" value="1"/>
</dbReference>
<name>A0A0D2C4K6_9EURO</name>
<feature type="compositionally biased region" description="Low complexity" evidence="1">
    <location>
        <begin position="18"/>
        <end position="29"/>
    </location>
</feature>
<dbReference type="PANTHER" id="PTHR44086:SF10">
    <property type="entry name" value="THIOSULFATE SULFURTRANSFERASE_RHODANESE-LIKE DOMAIN-CONTAINING PROTEIN 3"/>
    <property type="match status" value="1"/>
</dbReference>
<dbReference type="AlphaFoldDB" id="A0A0D2C4K6"/>
<dbReference type="GeneID" id="27348414"/>
<feature type="region of interest" description="Disordered" evidence="1">
    <location>
        <begin position="1"/>
        <end position="97"/>
    </location>
</feature>
<evidence type="ECO:0000259" key="2">
    <source>
        <dbReference type="PROSITE" id="PS50206"/>
    </source>
</evidence>
<dbReference type="GO" id="GO:0004792">
    <property type="term" value="F:thiosulfate-cyanide sulfurtransferase activity"/>
    <property type="evidence" value="ECO:0007669"/>
    <property type="project" value="TreeGrafter"/>
</dbReference>
<dbReference type="Proteomes" id="UP000054466">
    <property type="component" value="Unassembled WGS sequence"/>
</dbReference>
<proteinExistence type="predicted"/>
<dbReference type="VEuPathDB" id="FungiDB:PV07_09220"/>
<dbReference type="RefSeq" id="XP_016246309.1">
    <property type="nucleotide sequence ID" value="XM_016396453.1"/>
</dbReference>
<dbReference type="HOGENOM" id="CLU_089574_0_0_1"/>
<dbReference type="InterPro" id="IPR001763">
    <property type="entry name" value="Rhodanese-like_dom"/>
</dbReference>
<feature type="domain" description="Rhodanese" evidence="2">
    <location>
        <begin position="115"/>
        <end position="218"/>
    </location>
</feature>
<dbReference type="GO" id="GO:0005739">
    <property type="term" value="C:mitochondrion"/>
    <property type="evidence" value="ECO:0007669"/>
    <property type="project" value="TreeGrafter"/>
</dbReference>
<dbReference type="SMART" id="SM00450">
    <property type="entry name" value="RHOD"/>
    <property type="match status" value="1"/>
</dbReference>
<evidence type="ECO:0000313" key="4">
    <source>
        <dbReference type="Proteomes" id="UP000054466"/>
    </source>
</evidence>
<feature type="compositionally biased region" description="Low complexity" evidence="1">
    <location>
        <begin position="84"/>
        <end position="97"/>
    </location>
</feature>
<evidence type="ECO:0000313" key="3">
    <source>
        <dbReference type="EMBL" id="KIW26093.1"/>
    </source>
</evidence>
<reference evidence="3 4" key="1">
    <citation type="submission" date="2015-01" db="EMBL/GenBank/DDBJ databases">
        <title>The Genome Sequence of Cladophialophora immunda CBS83496.</title>
        <authorList>
            <consortium name="The Broad Institute Genomics Platform"/>
            <person name="Cuomo C."/>
            <person name="de Hoog S."/>
            <person name="Gorbushina A."/>
            <person name="Stielow B."/>
            <person name="Teixiera M."/>
            <person name="Abouelleil A."/>
            <person name="Chapman S.B."/>
            <person name="Priest M."/>
            <person name="Young S.K."/>
            <person name="Wortman J."/>
            <person name="Nusbaum C."/>
            <person name="Birren B."/>
        </authorList>
    </citation>
    <scope>NUCLEOTIDE SEQUENCE [LARGE SCALE GENOMIC DNA]</scope>
    <source>
        <strain evidence="3 4">CBS 83496</strain>
    </source>
</reference>
<gene>
    <name evidence="3" type="ORF">PV07_09220</name>
</gene>
<feature type="compositionally biased region" description="Polar residues" evidence="1">
    <location>
        <begin position="1"/>
        <end position="17"/>
    </location>
</feature>
<protein>
    <recommendedName>
        <fullName evidence="2">Rhodanese domain-containing protein</fullName>
    </recommendedName>
</protein>
<dbReference type="EMBL" id="KN847044">
    <property type="protein sequence ID" value="KIW26093.1"/>
    <property type="molecule type" value="Genomic_DNA"/>
</dbReference>
<dbReference type="Gene3D" id="3.40.250.10">
    <property type="entry name" value="Rhodanese-like domain"/>
    <property type="match status" value="1"/>
</dbReference>